<name>A0A1M5JJN2_9BACT</name>
<dbReference type="InterPro" id="IPR002909">
    <property type="entry name" value="IPT_dom"/>
</dbReference>
<dbReference type="STRING" id="1346286.SAMN05444362_1256"/>
<keyword evidence="4" id="KW-1185">Reference proteome</keyword>
<reference evidence="4" key="1">
    <citation type="submission" date="2016-11" db="EMBL/GenBank/DDBJ databases">
        <authorList>
            <person name="Varghese N."/>
            <person name="Submissions S."/>
        </authorList>
    </citation>
    <scope>NUCLEOTIDE SEQUENCE [LARGE SCALE GENOMIC DNA]</scope>
    <source>
        <strain evidence="4">DSM 27370</strain>
    </source>
</reference>
<dbReference type="Pfam" id="PF14099">
    <property type="entry name" value="Polysacc_lyase"/>
    <property type="match status" value="1"/>
</dbReference>
<dbReference type="Proteomes" id="UP000184480">
    <property type="component" value="Unassembled WGS sequence"/>
</dbReference>
<feature type="domain" description="IPT/TIG" evidence="2">
    <location>
        <begin position="135"/>
        <end position="213"/>
    </location>
</feature>
<dbReference type="OrthoDB" id="9794261at2"/>
<proteinExistence type="predicted"/>
<protein>
    <submittedName>
        <fullName evidence="3">IPT/TIG domain-containing protein</fullName>
    </submittedName>
</protein>
<accession>A0A1M5JJN2</accession>
<dbReference type="Gene3D" id="2.60.120.200">
    <property type="match status" value="1"/>
</dbReference>
<dbReference type="Gene3D" id="2.60.40.10">
    <property type="entry name" value="Immunoglobulins"/>
    <property type="match status" value="2"/>
</dbReference>
<evidence type="ECO:0000259" key="2">
    <source>
        <dbReference type="Pfam" id="PF01833"/>
    </source>
</evidence>
<dbReference type="AlphaFoldDB" id="A0A1M5JJN2"/>
<feature type="domain" description="IPT/TIG" evidence="2">
    <location>
        <begin position="48"/>
        <end position="120"/>
    </location>
</feature>
<keyword evidence="1" id="KW-0732">Signal</keyword>
<dbReference type="Pfam" id="PF01833">
    <property type="entry name" value="TIG"/>
    <property type="match status" value="2"/>
</dbReference>
<dbReference type="EMBL" id="FQUC01000025">
    <property type="protein sequence ID" value="SHG40784.1"/>
    <property type="molecule type" value="Genomic_DNA"/>
</dbReference>
<evidence type="ECO:0000313" key="3">
    <source>
        <dbReference type="EMBL" id="SHG40784.1"/>
    </source>
</evidence>
<dbReference type="InterPro" id="IPR014756">
    <property type="entry name" value="Ig_E-set"/>
</dbReference>
<sequence>MVVIKNLIKNKMKNIIKYFAIFTLLCLTSGLHTACDDDNSSYSKYPAPVIADISHKEGFPGSIVTITGTEFGSERTERVGRVYFGGIEATEYVSWSNTEIKVKVPNNGVTGKLTLWVWKNHVETTDEFTCIPGARIQAIQPALGLPGETVTIVGSNFQNVDISQIKVDFNGSLGTATSATNTAIDVVIPEGAKTGPVVLTFEGSQTVTGPNFTVGTIHVDDIILNLWDYVTTSGTIKVAANPENYIDGTKDAAYVIYEFTVPVSAKYNASLMASTNQTYATYLNVDIGTDALLLGEKMLDHSLSQQVTKQGWSKFEQHNYGAFILKAGTKYYLKATFLADGTSWVANVNEIKIVLAEDQSVEGIDVEGENNLGYNLYQNDFNNGTTLLPFSASWAWEPNYIKVVDQYAEFYYNQAALDADDRRERRGCELVCGFKTTTDGWYGFKIFLPEGKFPTNVDGSIIAQIFNSGDANTWAGHLKINQNKLVATYRGSAAASAAIDREVGTLTWGKWIPIVLYFKAGRNSKGLIRVWMGDNIAEASPTFDSGPINFAFGNWIDDNTLNGTMTPDNPVADYLGGKWGLYVSSGGDRTIRYDDLKILEGNPIGAFDIVKPGN</sequence>
<organism evidence="3 4">
    <name type="scientific">Dysgonomonas macrotermitis</name>
    <dbReference type="NCBI Taxonomy" id="1346286"/>
    <lineage>
        <taxon>Bacteria</taxon>
        <taxon>Pseudomonadati</taxon>
        <taxon>Bacteroidota</taxon>
        <taxon>Bacteroidia</taxon>
        <taxon>Bacteroidales</taxon>
        <taxon>Dysgonomonadaceae</taxon>
        <taxon>Dysgonomonas</taxon>
    </lineage>
</organism>
<evidence type="ECO:0000313" key="4">
    <source>
        <dbReference type="Proteomes" id="UP000184480"/>
    </source>
</evidence>
<evidence type="ECO:0000256" key="1">
    <source>
        <dbReference type="SAM" id="SignalP"/>
    </source>
</evidence>
<dbReference type="InterPro" id="IPR013783">
    <property type="entry name" value="Ig-like_fold"/>
</dbReference>
<feature type="chain" id="PRO_5009911378" evidence="1">
    <location>
        <begin position="35"/>
        <end position="614"/>
    </location>
</feature>
<dbReference type="InterPro" id="IPR025975">
    <property type="entry name" value="Polysacc_lyase"/>
</dbReference>
<dbReference type="SUPFAM" id="SSF81296">
    <property type="entry name" value="E set domains"/>
    <property type="match status" value="2"/>
</dbReference>
<gene>
    <name evidence="3" type="ORF">SAMN05444362_1256</name>
</gene>
<feature type="signal peptide" evidence="1">
    <location>
        <begin position="1"/>
        <end position="34"/>
    </location>
</feature>